<evidence type="ECO:0000256" key="5">
    <source>
        <dbReference type="ARBA" id="ARBA00022949"/>
    </source>
</evidence>
<reference evidence="8" key="1">
    <citation type="journal article" date="2019" name="bioRxiv">
        <title>Long live the king: chromosome-level assembly of the lion (Panthera leo) using linked-read, Hi-C, and long read data.</title>
        <authorList>
            <person name="Armstrong E.E."/>
            <person name="Taylor R.W."/>
            <person name="Miller D.E."/>
            <person name="Kaelin C."/>
            <person name="Barsh G."/>
            <person name="Hadly E.A."/>
            <person name="Petrov D."/>
        </authorList>
    </citation>
    <scope>NUCLEOTIDE SEQUENCE [LARGE SCALE GENOMIC DNA]</scope>
</reference>
<feature type="repeat" description="ARM" evidence="6">
    <location>
        <begin position="299"/>
        <end position="342"/>
    </location>
</feature>
<feature type="compositionally biased region" description="Polar residues" evidence="7">
    <location>
        <begin position="50"/>
        <end position="66"/>
    </location>
</feature>
<feature type="compositionally biased region" description="Basic and acidic residues" evidence="7">
    <location>
        <begin position="744"/>
        <end position="753"/>
    </location>
</feature>
<evidence type="ECO:0000256" key="4">
    <source>
        <dbReference type="ARBA" id="ARBA00022889"/>
    </source>
</evidence>
<reference evidence="8" key="2">
    <citation type="submission" date="2025-08" db="UniProtKB">
        <authorList>
            <consortium name="Ensembl"/>
        </authorList>
    </citation>
    <scope>IDENTIFICATION</scope>
</reference>
<dbReference type="FunFam" id="1.25.10.10:FF:001160">
    <property type="entry name" value="Catenin delta 2"/>
    <property type="match status" value="1"/>
</dbReference>
<keyword evidence="9" id="KW-1185">Reference proteome</keyword>
<keyword evidence="4" id="KW-0130">Cell adhesion</keyword>
<feature type="region of interest" description="Disordered" evidence="7">
    <location>
        <begin position="705"/>
        <end position="772"/>
    </location>
</feature>
<feature type="region of interest" description="Disordered" evidence="7">
    <location>
        <begin position="41"/>
        <end position="69"/>
    </location>
</feature>
<dbReference type="SMART" id="SM00185">
    <property type="entry name" value="ARM"/>
    <property type="match status" value="7"/>
</dbReference>
<comment type="similarity">
    <text evidence="2">Belongs to the beta-catenin family.</text>
</comment>
<feature type="compositionally biased region" description="Polar residues" evidence="7">
    <location>
        <begin position="1"/>
        <end position="17"/>
    </location>
</feature>
<evidence type="ECO:0000313" key="9">
    <source>
        <dbReference type="Proteomes" id="UP000694399"/>
    </source>
</evidence>
<feature type="region of interest" description="Disordered" evidence="7">
    <location>
        <begin position="1"/>
        <end position="24"/>
    </location>
</feature>
<evidence type="ECO:0000313" key="8">
    <source>
        <dbReference type="Ensembl" id="ENSPLOP00000016232.1"/>
    </source>
</evidence>
<evidence type="ECO:0000256" key="1">
    <source>
        <dbReference type="ARBA" id="ARBA00004282"/>
    </source>
</evidence>
<evidence type="ECO:0000256" key="7">
    <source>
        <dbReference type="SAM" id="MobiDB-lite"/>
    </source>
</evidence>
<comment type="subcellular location">
    <subcellularLocation>
        <location evidence="1">Cell junction</location>
    </subcellularLocation>
</comment>
<accession>A0A8C8X9J0</accession>
<keyword evidence="5" id="KW-0965">Cell junction</keyword>
<evidence type="ECO:0000256" key="6">
    <source>
        <dbReference type="PROSITE-ProRule" id="PRU00259"/>
    </source>
</evidence>
<dbReference type="InterPro" id="IPR016024">
    <property type="entry name" value="ARM-type_fold"/>
</dbReference>
<feature type="repeat" description="ARM" evidence="6">
    <location>
        <begin position="555"/>
        <end position="592"/>
    </location>
</feature>
<name>A0A8C8X9J0_PANLE</name>
<feature type="compositionally biased region" description="Polar residues" evidence="7">
    <location>
        <begin position="713"/>
        <end position="722"/>
    </location>
</feature>
<dbReference type="PANTHER" id="PTHR10372">
    <property type="entry name" value="PLAKOPHILLIN-RELATED"/>
    <property type="match status" value="1"/>
</dbReference>
<evidence type="ECO:0000256" key="3">
    <source>
        <dbReference type="ARBA" id="ARBA00022737"/>
    </source>
</evidence>
<reference evidence="8" key="3">
    <citation type="submission" date="2025-09" db="UniProtKB">
        <authorList>
            <consortium name="Ensembl"/>
        </authorList>
    </citation>
    <scope>IDENTIFICATION</scope>
</reference>
<dbReference type="GO" id="GO:0005634">
    <property type="term" value="C:nucleus"/>
    <property type="evidence" value="ECO:0007669"/>
    <property type="project" value="TreeGrafter"/>
</dbReference>
<dbReference type="GO" id="GO:0005737">
    <property type="term" value="C:cytoplasm"/>
    <property type="evidence" value="ECO:0007669"/>
    <property type="project" value="TreeGrafter"/>
</dbReference>
<dbReference type="AlphaFoldDB" id="A0A8C8X9J0"/>
<dbReference type="PANTHER" id="PTHR10372:SF9">
    <property type="entry name" value="CATENIN DELTA-2"/>
    <property type="match status" value="1"/>
</dbReference>
<sequence>VSSISSAEEQFHWQSQDGQKDIEDELTTGLELVDSCIRSLQESGILDPQDYSTSETGSRASYSSQHGHLGPELRALQSPEHHIDPIYEDRVYQKPPMRSLSQSQGDPLPSAHTGTYRTSTAPSSPGVDSVPLQRTGSQHGPQNAAAATFQRASYAAGPASNYADPYRQLQYCPSVESPYSKSGPALPPEGTLARSPSIDSIQKDPREFGWRDPELPEVIQMLQHQFPSVQSNAAAYLQHLCFGDNKIKAEIRRQGGIQLLVDLLDHRMTEVHRSACGALRNLVYGKANDDNKIALKNCGGIPALVRLLRKTTDLEIRELVTGVLWNLSSCDALKMPIIQDTLAVLTNAVIIPHSGWENSPLQDDRKIQLHSSQVLRNATGCLRNVSSAGEEARRRMRECDGLTDALLYVIQSALGSSEIDSKTVENCVCILRNLSYRLAAETSQGQHMGTDELDGLLCGEANGKDAESSGCWGKKKKKKKSQDQWDGVGPLPDCAEPPKGIQMLWHPSIVKPYLTLLSECSNADTLEGAAGALQNLAAGSWKWSVYIRAAVRKEKGLPILVELLRIDNDRVVCAVATALRNMALDVRNKELIGKYAMRDLVHRLPGGNNSNNTASKAMSDDTVTAVCCTLHEVITKNMENAKALRDAGGIEKLVGISKSKGDKHSPKVVKAASQVLNSMWQYRDLRSLYKKDGWSQYHFVASSSTIERDRQRPYSSSRTPSISPVRVSPNNRSASAPASPREMISLKERKTDYESTGSNATYHGTKGEHTSRKDTMTAQNTGISTLYRNSYGAPTEDIKHNQVPAQPVPQEPSRKDYETYQPFQNSTRNYDESFFEDQVHHRPPASEYTMHLGLKSTGNYVDFYSAARPYSELNYETSHYPASPDSWV</sequence>
<dbReference type="InterPro" id="IPR000225">
    <property type="entry name" value="Armadillo"/>
</dbReference>
<dbReference type="GO" id="GO:0014069">
    <property type="term" value="C:postsynaptic density"/>
    <property type="evidence" value="ECO:0007669"/>
    <property type="project" value="TreeGrafter"/>
</dbReference>
<organism evidence="8 9">
    <name type="scientific">Panthera leo</name>
    <name type="common">Lion</name>
    <dbReference type="NCBI Taxonomy" id="9689"/>
    <lineage>
        <taxon>Eukaryota</taxon>
        <taxon>Metazoa</taxon>
        <taxon>Chordata</taxon>
        <taxon>Craniata</taxon>
        <taxon>Vertebrata</taxon>
        <taxon>Euteleostomi</taxon>
        <taxon>Mammalia</taxon>
        <taxon>Eutheria</taxon>
        <taxon>Laurasiatheria</taxon>
        <taxon>Carnivora</taxon>
        <taxon>Feliformia</taxon>
        <taxon>Felidae</taxon>
        <taxon>Pantherinae</taxon>
        <taxon>Panthera</taxon>
    </lineage>
</organism>
<dbReference type="Gene3D" id="1.25.10.10">
    <property type="entry name" value="Leucine-rich Repeat Variant"/>
    <property type="match status" value="1"/>
</dbReference>
<dbReference type="FunFam" id="1.25.10.10:FF:001123">
    <property type="entry name" value="Catenin (cadherin-associated protein), delta 2a"/>
    <property type="match status" value="1"/>
</dbReference>
<dbReference type="InterPro" id="IPR028435">
    <property type="entry name" value="Plakophilin/d_Catenin"/>
</dbReference>
<dbReference type="Pfam" id="PF00514">
    <property type="entry name" value="Arm"/>
    <property type="match status" value="4"/>
</dbReference>
<feature type="region of interest" description="Disordered" evidence="7">
    <location>
        <begin position="792"/>
        <end position="816"/>
    </location>
</feature>
<evidence type="ECO:0000256" key="2">
    <source>
        <dbReference type="ARBA" id="ARBA00005462"/>
    </source>
</evidence>
<dbReference type="GO" id="GO:0005886">
    <property type="term" value="C:plasma membrane"/>
    <property type="evidence" value="ECO:0007669"/>
    <property type="project" value="TreeGrafter"/>
</dbReference>
<keyword evidence="3" id="KW-0677">Repeat</keyword>
<dbReference type="GO" id="GO:0060997">
    <property type="term" value="P:dendritic spine morphogenesis"/>
    <property type="evidence" value="ECO:0007669"/>
    <property type="project" value="TreeGrafter"/>
</dbReference>
<protein>
    <submittedName>
        <fullName evidence="8">Catenin delta 2</fullName>
    </submittedName>
</protein>
<dbReference type="Proteomes" id="UP000694399">
    <property type="component" value="Chromosome A1"/>
</dbReference>
<feature type="compositionally biased region" description="Polar residues" evidence="7">
    <location>
        <begin position="112"/>
        <end position="123"/>
    </location>
</feature>
<proteinExistence type="inferred from homology"/>
<dbReference type="SUPFAM" id="SSF48371">
    <property type="entry name" value="ARM repeat"/>
    <property type="match status" value="1"/>
</dbReference>
<dbReference type="GO" id="GO:0098609">
    <property type="term" value="P:cell-cell adhesion"/>
    <property type="evidence" value="ECO:0007669"/>
    <property type="project" value="InterPro"/>
</dbReference>
<dbReference type="InterPro" id="IPR011989">
    <property type="entry name" value="ARM-like"/>
</dbReference>
<feature type="repeat" description="ARM" evidence="6">
    <location>
        <begin position="255"/>
        <end position="288"/>
    </location>
</feature>
<feature type="region of interest" description="Disordered" evidence="7">
    <location>
        <begin position="177"/>
        <end position="199"/>
    </location>
</feature>
<gene>
    <name evidence="8" type="primary">CTNND2</name>
</gene>
<dbReference type="GO" id="GO:0005912">
    <property type="term" value="C:adherens junction"/>
    <property type="evidence" value="ECO:0007669"/>
    <property type="project" value="TreeGrafter"/>
</dbReference>
<dbReference type="PROSITE" id="PS50176">
    <property type="entry name" value="ARM_REPEAT"/>
    <property type="match status" value="3"/>
</dbReference>
<dbReference type="GeneTree" id="ENSGT00940000154952"/>
<feature type="compositionally biased region" description="Low complexity" evidence="7">
    <location>
        <begin position="728"/>
        <end position="741"/>
    </location>
</feature>
<feature type="region of interest" description="Disordered" evidence="7">
    <location>
        <begin position="95"/>
        <end position="146"/>
    </location>
</feature>
<feature type="compositionally biased region" description="Polar residues" evidence="7">
    <location>
        <begin position="132"/>
        <end position="141"/>
    </location>
</feature>
<dbReference type="Ensembl" id="ENSPLOT00000017967.1">
    <property type="protein sequence ID" value="ENSPLOP00000016232.1"/>
    <property type="gene ID" value="ENSPLOG00000011401.1"/>
</dbReference>